<dbReference type="SUPFAM" id="SSF54001">
    <property type="entry name" value="Cysteine proteinases"/>
    <property type="match status" value="1"/>
</dbReference>
<dbReference type="PATRIC" id="fig|1618431.3.peg.755"/>
<feature type="coiled-coil region" evidence="1">
    <location>
        <begin position="642"/>
        <end position="767"/>
    </location>
</feature>
<feature type="compositionally biased region" description="Low complexity" evidence="2">
    <location>
        <begin position="609"/>
        <end position="635"/>
    </location>
</feature>
<keyword evidence="1" id="KW-0175">Coiled coil</keyword>
<dbReference type="EMBL" id="LBYB01000005">
    <property type="protein sequence ID" value="KKR41902.1"/>
    <property type="molecule type" value="Genomic_DNA"/>
</dbReference>
<gene>
    <name evidence="4" type="ORF">UT77_C0005G0017</name>
</gene>
<dbReference type="Pfam" id="PF01841">
    <property type="entry name" value="Transglut_core"/>
    <property type="match status" value="1"/>
</dbReference>
<feature type="compositionally biased region" description="Pro residues" evidence="2">
    <location>
        <begin position="282"/>
        <end position="291"/>
    </location>
</feature>
<feature type="region of interest" description="Disordered" evidence="2">
    <location>
        <begin position="576"/>
        <end position="642"/>
    </location>
</feature>
<evidence type="ECO:0000256" key="1">
    <source>
        <dbReference type="SAM" id="Coils"/>
    </source>
</evidence>
<organism evidence="4 5">
    <name type="scientific">Candidatus Daviesbacteria bacterium GW2011_GWC2_40_12</name>
    <dbReference type="NCBI Taxonomy" id="1618431"/>
    <lineage>
        <taxon>Bacteria</taxon>
        <taxon>Candidatus Daviesiibacteriota</taxon>
    </lineage>
</organism>
<dbReference type="CDD" id="cd00198">
    <property type="entry name" value="vWFA"/>
    <property type="match status" value="1"/>
</dbReference>
<dbReference type="InterPro" id="IPR002035">
    <property type="entry name" value="VWF_A"/>
</dbReference>
<feature type="domain" description="VWFA" evidence="3">
    <location>
        <begin position="836"/>
        <end position="1032"/>
    </location>
</feature>
<accession>A0A0G0TVG4</accession>
<sequence length="1041" mass="117700">MDMDKERGEIPRPLQKDGLAREKIFLAEQVSEGGLKVVPGKSWAFHYPHGVEARSTAISGLLTGQVKPEQVAGNLKPDAFTYDVADLEQQGLPAVAGRVRDVSAYVTHYDYPRFAQFVSEMQGTGITPDTAQSLYDGIAQSRIRKKMIEAYGFTGRKQMEDALRIEAERTTQQIGGLPRVEKVLAALKMDWLAEDLHVARTEQRDQAVEQLSTDERQLYNQLRGSYQGYVKKGEQAAYESLVNGVKENIPRIQQKEEGPQKDESQEQLEKELEQYKDQAIPPVTPGDPAIPPDDSDEYHTPPVAPGESKEQAQARPYFEITPSGSSTKPLTGYYASGRKSYYDVDSKTWSKRKQISSYGSDISGSERQTISGVTNSGLKSIPIPNGYGLDISSLKYNGARPEIFRDQNGCFYIKTDGNSSFSIDFLKQDPPFAGPLVADDIIPIHRGQLSSGTEQIMIGLSGGALEKAEKLRQYLLSKHFYPGDGDLQMAQALQLKLRSESTGETYVQNLDQSEYLECYSANTLYIAMLRKIGIPARLVIGHKVEGVKDGKAKIDSQTGHAWTEIWDGTAWRRMDATPRPKQQKQDQKGDQNSPSEEAQDGGIERQDQGEQQGQGQPQQGQGSQSSESMPGQQMGEASDQDIAQGESQLNNAQELSQQMEQQKQSLDQQLENAQSFQDLQQLQQEAEKSDLFDDMKQDLQDRLEAKEEQMKEVIKENLDEMVQDGFLDEERRQELEQQLDQKQLEELDRIRQQIERESRLFNEYQDIKEEVAPLVDQWFDYFVERLPRQEEVELDEDSLTRQGAFNRHSVMKPRNLLFGTVKNPRMIKPSIKPKFLASVMVDVSGSMAGEKLNMARKQLVFYNELFSRISEEFGFIRYANNIFSDSVVELKTYDQDYESPVRYDWVDGTRSTIKARLMQALHTQGRTNMLPAIRKAAAELNKETFEYPDYASSFYFIGDGQDTSGNSQRISEFLRLIDSEQGFGEHMLSAIMLGNESQRRELAAIFGDDHTTVAPNFEALIEQSMYKFDEDIEAYLADKTV</sequence>
<dbReference type="InterPro" id="IPR002931">
    <property type="entry name" value="Transglutaminase-like"/>
</dbReference>
<dbReference type="Gene3D" id="3.40.50.410">
    <property type="entry name" value="von Willebrand factor, type A domain"/>
    <property type="match status" value="1"/>
</dbReference>
<feature type="region of interest" description="Disordered" evidence="2">
    <location>
        <begin position="249"/>
        <end position="323"/>
    </location>
</feature>
<dbReference type="InterPro" id="IPR036465">
    <property type="entry name" value="vWFA_dom_sf"/>
</dbReference>
<proteinExistence type="predicted"/>
<comment type="caution">
    <text evidence="4">The sequence shown here is derived from an EMBL/GenBank/DDBJ whole genome shotgun (WGS) entry which is preliminary data.</text>
</comment>
<evidence type="ECO:0000313" key="5">
    <source>
        <dbReference type="Proteomes" id="UP000034881"/>
    </source>
</evidence>
<dbReference type="SUPFAM" id="SSF53300">
    <property type="entry name" value="vWA-like"/>
    <property type="match status" value="1"/>
</dbReference>
<dbReference type="SMART" id="SM00460">
    <property type="entry name" value="TGc"/>
    <property type="match status" value="1"/>
</dbReference>
<dbReference type="PROSITE" id="PS50234">
    <property type="entry name" value="VWFA"/>
    <property type="match status" value="1"/>
</dbReference>
<evidence type="ECO:0000313" key="4">
    <source>
        <dbReference type="EMBL" id="KKR41902.1"/>
    </source>
</evidence>
<evidence type="ECO:0000256" key="2">
    <source>
        <dbReference type="SAM" id="MobiDB-lite"/>
    </source>
</evidence>
<dbReference type="Proteomes" id="UP000034881">
    <property type="component" value="Unassembled WGS sequence"/>
</dbReference>
<feature type="compositionally biased region" description="Basic and acidic residues" evidence="2">
    <location>
        <begin position="576"/>
        <end position="589"/>
    </location>
</feature>
<dbReference type="Gene3D" id="3.10.620.30">
    <property type="match status" value="1"/>
</dbReference>
<dbReference type="SMART" id="SM00327">
    <property type="entry name" value="VWA"/>
    <property type="match status" value="1"/>
</dbReference>
<protein>
    <recommendedName>
        <fullName evidence="3">VWFA domain-containing protein</fullName>
    </recommendedName>
</protein>
<dbReference type="AlphaFoldDB" id="A0A0G0TVG4"/>
<feature type="compositionally biased region" description="Basic and acidic residues" evidence="2">
    <location>
        <begin position="253"/>
        <end position="276"/>
    </location>
</feature>
<dbReference type="InterPro" id="IPR038765">
    <property type="entry name" value="Papain-like_cys_pep_sf"/>
</dbReference>
<reference evidence="4 5" key="1">
    <citation type="journal article" date="2015" name="Nature">
        <title>rRNA introns, odd ribosomes, and small enigmatic genomes across a large radiation of phyla.</title>
        <authorList>
            <person name="Brown C.T."/>
            <person name="Hug L.A."/>
            <person name="Thomas B.C."/>
            <person name="Sharon I."/>
            <person name="Castelle C.J."/>
            <person name="Singh A."/>
            <person name="Wilkins M.J."/>
            <person name="Williams K.H."/>
            <person name="Banfield J.F."/>
        </authorList>
    </citation>
    <scope>NUCLEOTIDE SEQUENCE [LARGE SCALE GENOMIC DNA]</scope>
</reference>
<evidence type="ECO:0000259" key="3">
    <source>
        <dbReference type="PROSITE" id="PS50234"/>
    </source>
</evidence>
<name>A0A0G0TVG4_9BACT</name>